<dbReference type="Proteomes" id="UP001161247">
    <property type="component" value="Chromosome 1"/>
</dbReference>
<evidence type="ECO:0000313" key="2">
    <source>
        <dbReference type="EMBL" id="CAI9090219.1"/>
    </source>
</evidence>
<accession>A0AAV1C6D3</accession>
<gene>
    <name evidence="2" type="ORF">OLC1_LOCUS2423</name>
</gene>
<reference evidence="2" key="1">
    <citation type="submission" date="2023-03" db="EMBL/GenBank/DDBJ databases">
        <authorList>
            <person name="Julca I."/>
        </authorList>
    </citation>
    <scope>NUCLEOTIDE SEQUENCE</scope>
</reference>
<keyword evidence="3" id="KW-1185">Reference proteome</keyword>
<feature type="region of interest" description="Disordered" evidence="1">
    <location>
        <begin position="1"/>
        <end position="20"/>
    </location>
</feature>
<evidence type="ECO:0000313" key="3">
    <source>
        <dbReference type="Proteomes" id="UP001161247"/>
    </source>
</evidence>
<protein>
    <submittedName>
        <fullName evidence="2">OLC1v1024945C1</fullName>
    </submittedName>
</protein>
<proteinExistence type="predicted"/>
<evidence type="ECO:0000256" key="1">
    <source>
        <dbReference type="SAM" id="MobiDB-lite"/>
    </source>
</evidence>
<dbReference type="EMBL" id="OX459118">
    <property type="protein sequence ID" value="CAI9090219.1"/>
    <property type="molecule type" value="Genomic_DNA"/>
</dbReference>
<organism evidence="2 3">
    <name type="scientific">Oldenlandia corymbosa var. corymbosa</name>
    <dbReference type="NCBI Taxonomy" id="529605"/>
    <lineage>
        <taxon>Eukaryota</taxon>
        <taxon>Viridiplantae</taxon>
        <taxon>Streptophyta</taxon>
        <taxon>Embryophyta</taxon>
        <taxon>Tracheophyta</taxon>
        <taxon>Spermatophyta</taxon>
        <taxon>Magnoliopsida</taxon>
        <taxon>eudicotyledons</taxon>
        <taxon>Gunneridae</taxon>
        <taxon>Pentapetalae</taxon>
        <taxon>asterids</taxon>
        <taxon>lamiids</taxon>
        <taxon>Gentianales</taxon>
        <taxon>Rubiaceae</taxon>
        <taxon>Rubioideae</taxon>
        <taxon>Spermacoceae</taxon>
        <taxon>Hedyotis-Oldenlandia complex</taxon>
        <taxon>Oldenlandia</taxon>
    </lineage>
</organism>
<dbReference type="AlphaFoldDB" id="A0AAV1C6D3"/>
<name>A0AAV1C6D3_OLDCO</name>
<sequence length="86" mass="9646">MADSKGRNIQPESHFPSQHKLRKAAADKFCPFSGIIVSKNLRPTPSSKLYLWLLQKLRSRLMATIKVVSGKSMQGKSSWNMMKAGL</sequence>